<keyword evidence="1" id="KW-0472">Membrane</keyword>
<accession>A0A1V9FIV0</accession>
<evidence type="ECO:0000313" key="3">
    <source>
        <dbReference type="EMBL" id="OQP58207.1"/>
    </source>
</evidence>
<comment type="caution">
    <text evidence="3">The sequence shown here is derived from an EMBL/GenBank/DDBJ whole genome shotgun (WGS) entry which is preliminary data.</text>
</comment>
<dbReference type="OrthoDB" id="9789113at2"/>
<protein>
    <recommendedName>
        <fullName evidence="2">Phosphatidic acid phosphatase type 2/haloperoxidase domain-containing protein</fullName>
    </recommendedName>
</protein>
<feature type="transmembrane region" description="Helical" evidence="1">
    <location>
        <begin position="37"/>
        <end position="53"/>
    </location>
</feature>
<evidence type="ECO:0000313" key="4">
    <source>
        <dbReference type="Proteomes" id="UP000192796"/>
    </source>
</evidence>
<dbReference type="AlphaFoldDB" id="A0A1V9FIV0"/>
<organism evidence="3 4">
    <name type="scientific">Niastella vici</name>
    <dbReference type="NCBI Taxonomy" id="1703345"/>
    <lineage>
        <taxon>Bacteria</taxon>
        <taxon>Pseudomonadati</taxon>
        <taxon>Bacteroidota</taxon>
        <taxon>Chitinophagia</taxon>
        <taxon>Chitinophagales</taxon>
        <taxon>Chitinophagaceae</taxon>
        <taxon>Niastella</taxon>
    </lineage>
</organism>
<gene>
    <name evidence="3" type="ORF">A3860_07735</name>
</gene>
<proteinExistence type="predicted"/>
<dbReference type="Proteomes" id="UP000192796">
    <property type="component" value="Unassembled WGS sequence"/>
</dbReference>
<dbReference type="SUPFAM" id="SSF48317">
    <property type="entry name" value="Acid phosphatase/Vanadium-dependent haloperoxidase"/>
    <property type="match status" value="1"/>
</dbReference>
<evidence type="ECO:0000259" key="2">
    <source>
        <dbReference type="SMART" id="SM00014"/>
    </source>
</evidence>
<keyword evidence="1" id="KW-1133">Transmembrane helix</keyword>
<dbReference type="PANTHER" id="PTHR14969:SF13">
    <property type="entry name" value="AT30094P"/>
    <property type="match status" value="1"/>
</dbReference>
<dbReference type="EMBL" id="LVYD01000102">
    <property type="protein sequence ID" value="OQP58207.1"/>
    <property type="molecule type" value="Genomic_DNA"/>
</dbReference>
<sequence length="203" mass="23976">MYLFDWLDHIDKIAFTFIHRDMSARWLDFVMLLLRNQYTWIPLYAFMLYWSLFRIDRPTGIKFICLTILCFAITDYTSSSILKYHFERLRPCYDEDMTTVIRGIIGCGGKYSFPSSHAANHFGLATFWFFTIMHVTQKKWTWLWIWAFMIGLAQVYVGKHFPLDIVGGAALGILVGLGVFKLFEAWFKRDYNKYLKNPSLSLP</sequence>
<dbReference type="PANTHER" id="PTHR14969">
    <property type="entry name" value="SPHINGOSINE-1-PHOSPHATE PHOSPHOHYDROLASE"/>
    <property type="match status" value="1"/>
</dbReference>
<feature type="transmembrane region" description="Helical" evidence="1">
    <location>
        <begin position="165"/>
        <end position="187"/>
    </location>
</feature>
<dbReference type="STRING" id="1703345.A3860_07735"/>
<keyword evidence="1" id="KW-0812">Transmembrane</keyword>
<dbReference type="RefSeq" id="WP_081155354.1">
    <property type="nucleotide sequence ID" value="NZ_LVYD01000102.1"/>
</dbReference>
<dbReference type="Pfam" id="PF01569">
    <property type="entry name" value="PAP2"/>
    <property type="match status" value="1"/>
</dbReference>
<evidence type="ECO:0000256" key="1">
    <source>
        <dbReference type="SAM" id="Phobius"/>
    </source>
</evidence>
<feature type="domain" description="Phosphatidic acid phosphatase type 2/haloperoxidase" evidence="2">
    <location>
        <begin position="63"/>
        <end position="180"/>
    </location>
</feature>
<dbReference type="SMART" id="SM00014">
    <property type="entry name" value="acidPPc"/>
    <property type="match status" value="1"/>
</dbReference>
<reference evidence="3 4" key="1">
    <citation type="submission" date="2016-03" db="EMBL/GenBank/DDBJ databases">
        <title>Niastella vici sp. nov., isolated from farmland soil.</title>
        <authorList>
            <person name="Chen L."/>
            <person name="Wang D."/>
            <person name="Yang S."/>
            <person name="Wang G."/>
        </authorList>
    </citation>
    <scope>NUCLEOTIDE SEQUENCE [LARGE SCALE GENOMIC DNA]</scope>
    <source>
        <strain evidence="3 4">DJ57</strain>
    </source>
</reference>
<feature type="transmembrane region" description="Helical" evidence="1">
    <location>
        <begin position="142"/>
        <end position="159"/>
    </location>
</feature>
<dbReference type="Gene3D" id="1.20.144.10">
    <property type="entry name" value="Phosphatidic acid phosphatase type 2/haloperoxidase"/>
    <property type="match status" value="1"/>
</dbReference>
<name>A0A1V9FIV0_9BACT</name>
<keyword evidence="4" id="KW-1185">Reference proteome</keyword>
<dbReference type="InterPro" id="IPR000326">
    <property type="entry name" value="PAP2/HPO"/>
</dbReference>
<dbReference type="InterPro" id="IPR036938">
    <property type="entry name" value="PAP2/HPO_sf"/>
</dbReference>